<sequence>MLQAILHGKAGRIEQDGESISWRDAFKRREDLLTAVFFGRVPHLSDDALGAVLRFLLGDDNPIDPSTFDKLELWPYLELKPEHADPERESEHVEPDVMLRFENSLVVIEVKPSFGGYQYQDQWQRQTKAVVGDNSFDKYADRLYYVALAHTPTAPLTREELPQRFRRMTLREWGSLRYFLQTAPEFDSCRQDRAIREEWMRAFELFGMAPVIPEWKLLFAYSANEVNLGCGVKSFPILTSPTEHTADWAALVDYAGPLRLSPHDFSFLNH</sequence>
<dbReference type="AlphaFoldDB" id="A0A388SHK1"/>
<keyword evidence="2" id="KW-1185">Reference proteome</keyword>
<organism evidence="1 2">
    <name type="scientific">Mesosutterella multiformis</name>
    <dbReference type="NCBI Taxonomy" id="2259133"/>
    <lineage>
        <taxon>Bacteria</taxon>
        <taxon>Pseudomonadati</taxon>
        <taxon>Pseudomonadota</taxon>
        <taxon>Betaproteobacteria</taxon>
        <taxon>Burkholderiales</taxon>
        <taxon>Sutterellaceae</taxon>
        <taxon>Mesosutterella</taxon>
    </lineage>
</organism>
<proteinExistence type="predicted"/>
<reference evidence="1 2" key="1">
    <citation type="journal article" date="2018" name="Int. J. Syst. Evol. Microbiol.">
        <title>Mesosutterella multiformis gen. nov., sp. nov., a member of the family Sutterellaceae and Sutterella megalosphaeroides sp. nov., isolated from human faeces.</title>
        <authorList>
            <person name="Sakamoto M."/>
            <person name="Ikeyama N."/>
            <person name="Kunihiro T."/>
            <person name="Iino T."/>
            <person name="Yuki M."/>
            <person name="Ohkuma M."/>
        </authorList>
    </citation>
    <scope>NUCLEOTIDE SEQUENCE [LARGE SCALE GENOMIC DNA]</scope>
    <source>
        <strain evidence="1 2">4NBBH2</strain>
    </source>
</reference>
<dbReference type="OrthoDB" id="8370100at2"/>
<comment type="caution">
    <text evidence="1">The sequence shown here is derived from an EMBL/GenBank/DDBJ whole genome shotgun (WGS) entry which is preliminary data.</text>
</comment>
<protein>
    <submittedName>
        <fullName evidence="1">Uncharacterized protein</fullName>
    </submittedName>
</protein>
<gene>
    <name evidence="1" type="ORF">MESMUL_22550</name>
</gene>
<name>A0A388SHK1_9BURK</name>
<dbReference type="Proteomes" id="UP000266091">
    <property type="component" value="Unassembled WGS sequence"/>
</dbReference>
<accession>A0A388SHK1</accession>
<evidence type="ECO:0000313" key="1">
    <source>
        <dbReference type="EMBL" id="GBO94901.1"/>
    </source>
</evidence>
<dbReference type="RefSeq" id="WP_116271079.1">
    <property type="nucleotide sequence ID" value="NZ_BGZJ01000002.1"/>
</dbReference>
<evidence type="ECO:0000313" key="2">
    <source>
        <dbReference type="Proteomes" id="UP000266091"/>
    </source>
</evidence>
<dbReference type="EMBL" id="BGZJ01000002">
    <property type="protein sequence ID" value="GBO94901.1"/>
    <property type="molecule type" value="Genomic_DNA"/>
</dbReference>